<evidence type="ECO:0000259" key="8">
    <source>
        <dbReference type="Pfam" id="PF12804"/>
    </source>
</evidence>
<dbReference type="Gene3D" id="3.90.550.10">
    <property type="entry name" value="Spore Coat Polysaccharide Biosynthesis Protein SpsA, Chain A"/>
    <property type="match status" value="1"/>
</dbReference>
<sequence>MNKLAHIAILAGGNSRRMGQNKAQLLFEGETLLSRLVQDARQLDLATFVCADDYTYSEIATQNITLSPDLLLNKSGALSAIQPVLEQSYLANQQWLWVYSCDALLLPSEIIDLFQQAIDEIDANQDTQTKTILLKNHKLLPLVGLYHTSLAKDLKDYLLAGNRRVMPFCDQFKMKEIELPDSVSFCCNFNTPEQFENAKQQYTQYRKHIG</sequence>
<dbReference type="EMBL" id="UGTA01000001">
    <property type="protein sequence ID" value="SUB58484.1"/>
    <property type="molecule type" value="Genomic_DNA"/>
</dbReference>
<dbReference type="InterPro" id="IPR013482">
    <property type="entry name" value="Molybde_CF_guanTrfase"/>
</dbReference>
<evidence type="ECO:0000256" key="6">
    <source>
        <dbReference type="ARBA" id="ARBA00023134"/>
    </source>
</evidence>
<dbReference type="SUPFAM" id="SSF53448">
    <property type="entry name" value="Nucleotide-diphospho-sugar transferases"/>
    <property type="match status" value="1"/>
</dbReference>
<dbReference type="GO" id="GO:0016779">
    <property type="term" value="F:nucleotidyltransferase activity"/>
    <property type="evidence" value="ECO:0007669"/>
    <property type="project" value="UniProtKB-ARBA"/>
</dbReference>
<keyword evidence="1" id="KW-0963">Cytoplasm</keyword>
<dbReference type="OrthoDB" id="9788394at2"/>
<evidence type="ECO:0000256" key="7">
    <source>
        <dbReference type="ARBA" id="ARBA00023150"/>
    </source>
</evidence>
<evidence type="ECO:0000313" key="10">
    <source>
        <dbReference type="Proteomes" id="UP000255417"/>
    </source>
</evidence>
<dbReference type="Proteomes" id="UP000255417">
    <property type="component" value="Unassembled WGS sequence"/>
</dbReference>
<evidence type="ECO:0000256" key="4">
    <source>
        <dbReference type="ARBA" id="ARBA00022741"/>
    </source>
</evidence>
<keyword evidence="4" id="KW-0547">Nucleotide-binding</keyword>
<dbReference type="GO" id="GO:0046872">
    <property type="term" value="F:metal ion binding"/>
    <property type="evidence" value="ECO:0007669"/>
    <property type="project" value="UniProtKB-KW"/>
</dbReference>
<dbReference type="InterPro" id="IPR025877">
    <property type="entry name" value="MobA-like_NTP_Trfase"/>
</dbReference>
<keyword evidence="10" id="KW-1185">Reference proteome</keyword>
<keyword evidence="3" id="KW-0479">Metal-binding</keyword>
<dbReference type="CDD" id="cd02503">
    <property type="entry name" value="MobA"/>
    <property type="match status" value="1"/>
</dbReference>
<evidence type="ECO:0000256" key="2">
    <source>
        <dbReference type="ARBA" id="ARBA00022679"/>
    </source>
</evidence>
<accession>A0A379C888</accession>
<evidence type="ECO:0000256" key="3">
    <source>
        <dbReference type="ARBA" id="ARBA00022723"/>
    </source>
</evidence>
<dbReference type="Pfam" id="PF12804">
    <property type="entry name" value="NTP_transf_3"/>
    <property type="match status" value="1"/>
</dbReference>
<evidence type="ECO:0000313" key="9">
    <source>
        <dbReference type="EMBL" id="SUB58484.1"/>
    </source>
</evidence>
<dbReference type="PANTHER" id="PTHR19136">
    <property type="entry name" value="MOLYBDENUM COFACTOR GUANYLYLTRANSFERASE"/>
    <property type="match status" value="1"/>
</dbReference>
<dbReference type="GO" id="GO:0006777">
    <property type="term" value="P:Mo-molybdopterin cofactor biosynthetic process"/>
    <property type="evidence" value="ECO:0007669"/>
    <property type="project" value="UniProtKB-KW"/>
</dbReference>
<dbReference type="AlphaFoldDB" id="A0A379C888"/>
<evidence type="ECO:0000256" key="5">
    <source>
        <dbReference type="ARBA" id="ARBA00022842"/>
    </source>
</evidence>
<keyword evidence="2" id="KW-0808">Transferase</keyword>
<organism evidence="9 10">
    <name type="scientific">Phocoenobacter uteri</name>
    <dbReference type="NCBI Taxonomy" id="146806"/>
    <lineage>
        <taxon>Bacteria</taxon>
        <taxon>Pseudomonadati</taxon>
        <taxon>Pseudomonadota</taxon>
        <taxon>Gammaproteobacteria</taxon>
        <taxon>Pasteurellales</taxon>
        <taxon>Pasteurellaceae</taxon>
        <taxon>Phocoenobacter</taxon>
    </lineage>
</organism>
<reference evidence="9 10" key="1">
    <citation type="submission" date="2018-06" db="EMBL/GenBank/DDBJ databases">
        <authorList>
            <consortium name="Pathogen Informatics"/>
            <person name="Doyle S."/>
        </authorList>
    </citation>
    <scope>NUCLEOTIDE SEQUENCE [LARGE SCALE GENOMIC DNA]</scope>
    <source>
        <strain evidence="9 10">NCTC12872</strain>
    </source>
</reference>
<dbReference type="PANTHER" id="PTHR19136:SF81">
    <property type="entry name" value="MOLYBDENUM COFACTOR GUANYLYLTRANSFERASE"/>
    <property type="match status" value="1"/>
</dbReference>
<dbReference type="InterPro" id="IPR029044">
    <property type="entry name" value="Nucleotide-diphossugar_trans"/>
</dbReference>
<evidence type="ECO:0000256" key="1">
    <source>
        <dbReference type="ARBA" id="ARBA00022490"/>
    </source>
</evidence>
<keyword evidence="5" id="KW-0460">Magnesium</keyword>
<keyword evidence="7" id="KW-0501">Molybdenum cofactor biosynthesis</keyword>
<keyword evidence="6" id="KW-0342">GTP-binding</keyword>
<gene>
    <name evidence="9" type="primary">mobA</name>
    <name evidence="9" type="ORF">NCTC12872_00447</name>
</gene>
<dbReference type="GO" id="GO:0005525">
    <property type="term" value="F:GTP binding"/>
    <property type="evidence" value="ECO:0007669"/>
    <property type="project" value="UniProtKB-KW"/>
</dbReference>
<proteinExistence type="predicted"/>
<protein>
    <submittedName>
        <fullName evidence="9">Probable molybdopterin-guanine dinucleotide biosynthesis protein A</fullName>
    </submittedName>
</protein>
<name>A0A379C888_9PAST</name>
<dbReference type="RefSeq" id="WP_115315005.1">
    <property type="nucleotide sequence ID" value="NZ_LWIF01000001.1"/>
</dbReference>
<feature type="domain" description="MobA-like NTP transferase" evidence="8">
    <location>
        <begin position="8"/>
        <end position="166"/>
    </location>
</feature>